<dbReference type="InterPro" id="IPR001789">
    <property type="entry name" value="Sig_transdc_resp-reg_receiver"/>
</dbReference>
<dbReference type="InterPro" id="IPR000792">
    <property type="entry name" value="Tscrpt_reg_LuxR_C"/>
</dbReference>
<dbReference type="SMART" id="SM00448">
    <property type="entry name" value="REC"/>
    <property type="match status" value="1"/>
</dbReference>
<name>A0ABM8EIS6_9BACT</name>
<dbReference type="GO" id="GO:0003677">
    <property type="term" value="F:DNA binding"/>
    <property type="evidence" value="ECO:0007669"/>
    <property type="project" value="UniProtKB-KW"/>
</dbReference>
<protein>
    <submittedName>
        <fullName evidence="6">DNA-binding response regulator</fullName>
    </submittedName>
</protein>
<evidence type="ECO:0000259" key="5">
    <source>
        <dbReference type="PROSITE" id="PS50110"/>
    </source>
</evidence>
<keyword evidence="7" id="KW-1185">Reference proteome</keyword>
<reference evidence="6 7" key="1">
    <citation type="submission" date="2022-12" db="EMBL/GenBank/DDBJ databases">
        <title>Polyphasic characterization of Geotalea uranireducens NIT-SL11 newly isolated from a complex of sewage sludge and microbially reduced graphene oxide.</title>
        <authorList>
            <person name="Xie L."/>
            <person name="Yoshida N."/>
            <person name="Meng L."/>
        </authorList>
    </citation>
    <scope>NUCLEOTIDE SEQUENCE [LARGE SCALE GENOMIC DNA]</scope>
    <source>
        <strain evidence="6 7">NIT-SL11</strain>
    </source>
</reference>
<dbReference type="PRINTS" id="PR00038">
    <property type="entry name" value="HTHLUXR"/>
</dbReference>
<keyword evidence="2 6" id="KW-0238">DNA-binding</keyword>
<dbReference type="InterPro" id="IPR039420">
    <property type="entry name" value="WalR-like"/>
</dbReference>
<dbReference type="EMBL" id="AP027151">
    <property type="protein sequence ID" value="BDV42295.1"/>
    <property type="molecule type" value="Genomic_DNA"/>
</dbReference>
<dbReference type="Pfam" id="PF00072">
    <property type="entry name" value="Response_reg"/>
    <property type="match status" value="1"/>
</dbReference>
<dbReference type="InterPro" id="IPR011006">
    <property type="entry name" value="CheY-like_superfamily"/>
</dbReference>
<dbReference type="PANTHER" id="PTHR43214">
    <property type="entry name" value="TWO-COMPONENT RESPONSE REGULATOR"/>
    <property type="match status" value="1"/>
</dbReference>
<evidence type="ECO:0000259" key="4">
    <source>
        <dbReference type="PROSITE" id="PS50043"/>
    </source>
</evidence>
<evidence type="ECO:0000256" key="2">
    <source>
        <dbReference type="ARBA" id="ARBA00023125"/>
    </source>
</evidence>
<dbReference type="SUPFAM" id="SSF46894">
    <property type="entry name" value="C-terminal effector domain of the bipartite response regulators"/>
    <property type="match status" value="1"/>
</dbReference>
<evidence type="ECO:0000313" key="7">
    <source>
        <dbReference type="Proteomes" id="UP001317705"/>
    </source>
</evidence>
<dbReference type="PROSITE" id="PS50043">
    <property type="entry name" value="HTH_LUXR_2"/>
    <property type="match status" value="1"/>
</dbReference>
<dbReference type="Gene3D" id="3.40.50.2300">
    <property type="match status" value="1"/>
</dbReference>
<feature type="domain" description="HTH luxR-type" evidence="4">
    <location>
        <begin position="146"/>
        <end position="211"/>
    </location>
</feature>
<dbReference type="PROSITE" id="PS00622">
    <property type="entry name" value="HTH_LUXR_1"/>
    <property type="match status" value="1"/>
</dbReference>
<evidence type="ECO:0000313" key="6">
    <source>
        <dbReference type="EMBL" id="BDV42295.1"/>
    </source>
</evidence>
<sequence>MTSDKRTCAGIMLVDDHPAVRQGVALVLEEEGYRICGEADSCATVHAFLAKQTPDLALLDISLGQESGLNLIPEIRHRGVATLVYSMHEDPASIERAFMAGALGYVAKRESTEVLLDAVAAVLDGRRYVSPCSAQSLASRVLAGAETEHAAVLSEREKQVLQGLGNGAATGDIAALCGISVRTVETYYSRIIEKLKLDGMKALRRYAATFKP</sequence>
<dbReference type="Proteomes" id="UP001317705">
    <property type="component" value="Chromosome"/>
</dbReference>
<dbReference type="CDD" id="cd06170">
    <property type="entry name" value="LuxR_C_like"/>
    <property type="match status" value="1"/>
</dbReference>
<evidence type="ECO:0000256" key="3">
    <source>
        <dbReference type="PROSITE-ProRule" id="PRU00169"/>
    </source>
</evidence>
<feature type="modified residue" description="4-aspartylphosphate" evidence="3">
    <location>
        <position position="60"/>
    </location>
</feature>
<feature type="domain" description="Response regulatory" evidence="5">
    <location>
        <begin position="10"/>
        <end position="123"/>
    </location>
</feature>
<gene>
    <name evidence="6" type="ORF">GURASL_12180</name>
</gene>
<dbReference type="RefSeq" id="WP_282002671.1">
    <property type="nucleotide sequence ID" value="NZ_AP027151.1"/>
</dbReference>
<proteinExistence type="predicted"/>
<dbReference type="SMART" id="SM00421">
    <property type="entry name" value="HTH_LUXR"/>
    <property type="match status" value="1"/>
</dbReference>
<dbReference type="PANTHER" id="PTHR43214:SF43">
    <property type="entry name" value="TWO-COMPONENT RESPONSE REGULATOR"/>
    <property type="match status" value="1"/>
</dbReference>
<dbReference type="SUPFAM" id="SSF52172">
    <property type="entry name" value="CheY-like"/>
    <property type="match status" value="1"/>
</dbReference>
<dbReference type="CDD" id="cd17535">
    <property type="entry name" value="REC_NarL-like"/>
    <property type="match status" value="1"/>
</dbReference>
<evidence type="ECO:0000256" key="1">
    <source>
        <dbReference type="ARBA" id="ARBA00022553"/>
    </source>
</evidence>
<dbReference type="PROSITE" id="PS50110">
    <property type="entry name" value="RESPONSE_REGULATORY"/>
    <property type="match status" value="1"/>
</dbReference>
<keyword evidence="1 3" id="KW-0597">Phosphoprotein</keyword>
<dbReference type="InterPro" id="IPR058245">
    <property type="entry name" value="NreC/VraR/RcsB-like_REC"/>
</dbReference>
<accession>A0ABM8EIS6</accession>
<dbReference type="Pfam" id="PF00196">
    <property type="entry name" value="GerE"/>
    <property type="match status" value="1"/>
</dbReference>
<dbReference type="InterPro" id="IPR016032">
    <property type="entry name" value="Sig_transdc_resp-reg_C-effctor"/>
</dbReference>
<organism evidence="6 7">
    <name type="scientific">Geotalea uraniireducens</name>
    <dbReference type="NCBI Taxonomy" id="351604"/>
    <lineage>
        <taxon>Bacteria</taxon>
        <taxon>Pseudomonadati</taxon>
        <taxon>Thermodesulfobacteriota</taxon>
        <taxon>Desulfuromonadia</taxon>
        <taxon>Geobacterales</taxon>
        <taxon>Geobacteraceae</taxon>
        <taxon>Geotalea</taxon>
    </lineage>
</organism>